<comment type="cofactor">
    <cofactor evidence="1">
        <name>FAD</name>
        <dbReference type="ChEBI" id="CHEBI:57692"/>
    </cofactor>
</comment>
<dbReference type="PANTHER" id="PTHR43004">
    <property type="entry name" value="TRK SYSTEM POTASSIUM UPTAKE PROTEIN"/>
    <property type="match status" value="1"/>
</dbReference>
<dbReference type="GO" id="GO:0016709">
    <property type="term" value="F:oxidoreductase activity, acting on paired donors, with incorporation or reduction of molecular oxygen, NAD(P)H as one donor, and incorporation of one atom of oxygen"/>
    <property type="evidence" value="ECO:0007669"/>
    <property type="project" value="UniProtKB-ARBA"/>
</dbReference>
<dbReference type="InterPro" id="IPR050641">
    <property type="entry name" value="RIFMO-like"/>
</dbReference>
<dbReference type="PRINTS" id="PR00420">
    <property type="entry name" value="RNGMNOXGNASE"/>
</dbReference>
<keyword evidence="3" id="KW-0274">FAD</keyword>
<evidence type="ECO:0000313" key="6">
    <source>
        <dbReference type="EMBL" id="GGO92075.1"/>
    </source>
</evidence>
<dbReference type="Pfam" id="PF21274">
    <property type="entry name" value="Rng_hyd_C"/>
    <property type="match status" value="1"/>
</dbReference>
<organism evidence="6 7">
    <name type="scientific">Wenjunlia tyrosinilytica</name>
    <dbReference type="NCBI Taxonomy" id="1544741"/>
    <lineage>
        <taxon>Bacteria</taxon>
        <taxon>Bacillati</taxon>
        <taxon>Actinomycetota</taxon>
        <taxon>Actinomycetes</taxon>
        <taxon>Kitasatosporales</taxon>
        <taxon>Streptomycetaceae</taxon>
        <taxon>Wenjunlia</taxon>
    </lineage>
</organism>
<feature type="compositionally biased region" description="Pro residues" evidence="4">
    <location>
        <begin position="499"/>
        <end position="524"/>
    </location>
</feature>
<dbReference type="AlphaFoldDB" id="A0A918DZP7"/>
<dbReference type="SUPFAM" id="SSF51905">
    <property type="entry name" value="FAD/NAD(P)-binding domain"/>
    <property type="match status" value="1"/>
</dbReference>
<comment type="caution">
    <text evidence="6">The sequence shown here is derived from an EMBL/GenBank/DDBJ whole genome shotgun (WGS) entry which is preliminary data.</text>
</comment>
<keyword evidence="7" id="KW-1185">Reference proteome</keyword>
<evidence type="ECO:0000259" key="5">
    <source>
        <dbReference type="Pfam" id="PF01494"/>
    </source>
</evidence>
<evidence type="ECO:0000256" key="1">
    <source>
        <dbReference type="ARBA" id="ARBA00001974"/>
    </source>
</evidence>
<dbReference type="PANTHER" id="PTHR43004:SF19">
    <property type="entry name" value="BINDING MONOOXYGENASE, PUTATIVE (JCVI)-RELATED"/>
    <property type="match status" value="1"/>
</dbReference>
<feature type="region of interest" description="Disordered" evidence="4">
    <location>
        <begin position="499"/>
        <end position="547"/>
    </location>
</feature>
<reference evidence="6" key="1">
    <citation type="journal article" date="2014" name="Int. J. Syst. Evol. Microbiol.">
        <title>Complete genome sequence of Corynebacterium casei LMG S-19264T (=DSM 44701T), isolated from a smear-ripened cheese.</title>
        <authorList>
            <consortium name="US DOE Joint Genome Institute (JGI-PGF)"/>
            <person name="Walter F."/>
            <person name="Albersmeier A."/>
            <person name="Kalinowski J."/>
            <person name="Ruckert C."/>
        </authorList>
    </citation>
    <scope>NUCLEOTIDE SEQUENCE</scope>
    <source>
        <strain evidence="6">CGMCC 4.7201</strain>
    </source>
</reference>
<keyword evidence="2" id="KW-0285">Flavoprotein</keyword>
<protein>
    <recommendedName>
        <fullName evidence="5">FAD-binding domain-containing protein</fullName>
    </recommendedName>
</protein>
<dbReference type="Gene3D" id="3.40.30.120">
    <property type="match status" value="1"/>
</dbReference>
<dbReference type="Pfam" id="PF01494">
    <property type="entry name" value="FAD_binding_3"/>
    <property type="match status" value="1"/>
</dbReference>
<name>A0A918DZP7_9ACTN</name>
<accession>A0A918DZP7</accession>
<evidence type="ECO:0000313" key="7">
    <source>
        <dbReference type="Proteomes" id="UP000641932"/>
    </source>
</evidence>
<reference evidence="6" key="2">
    <citation type="submission" date="2020-09" db="EMBL/GenBank/DDBJ databases">
        <authorList>
            <person name="Sun Q."/>
            <person name="Zhou Y."/>
        </authorList>
    </citation>
    <scope>NUCLEOTIDE SEQUENCE</scope>
    <source>
        <strain evidence="6">CGMCC 4.7201</strain>
    </source>
</reference>
<evidence type="ECO:0000256" key="3">
    <source>
        <dbReference type="ARBA" id="ARBA00022827"/>
    </source>
</evidence>
<dbReference type="RefSeq" id="WP_189133227.1">
    <property type="nucleotide sequence ID" value="NZ_BMMS01000017.1"/>
</dbReference>
<sequence length="547" mass="58484">MTDTSNPDVLVAGAGPGGLLLACELALAGVRCTLLERRTHPSPLSRASGLQARSLELLAMRGLTDEFLDRSNPHDHIQLEPGGARLDLRRLDTEFRQLSVCPQHVTENILEDHARELGVRVERGVAVLDVGQDSEGVTVRVEGPEGAGERRAAWLVGFDGVHSTVREQAGIGFPGVTFPWDVFLGDVRLTRPAPDGMLVKVNEHGMVVAIDFGTGVWRMGVVNPHPHLPGKPVCVDEMAEALKKIIGYELGPHDPSHTGSRFAFQRRIATTYRAGRILLGGDAAHVHPPIGAQGMNLSIQDAMNLGWKLAAVVRGRAAPSLLDTYERERRPVAERTLKVTDRVMRVSMHPHPLPRRLRARLVPLLMGRRALNDRLARHVSNIAVAYPPTGGGRGSLIGRRVPNLAMTGPGGAMEHLFDRFRSAPFVLVDQSPGGRLAEAAAPWGDRVAAVAARITGGSEFSRHDGVLVRPDGYCAWAGAPSDVVGLRTALTTWCGSPTPVPVQEPVQEPGPAPGRAPGPASDPEPVPRSRPESGPDSTGAAAGGLTR</sequence>
<feature type="domain" description="FAD-binding" evidence="5">
    <location>
        <begin position="8"/>
        <end position="338"/>
    </location>
</feature>
<evidence type="ECO:0000256" key="4">
    <source>
        <dbReference type="SAM" id="MobiDB-lite"/>
    </source>
</evidence>
<proteinExistence type="predicted"/>
<dbReference type="InterPro" id="IPR036188">
    <property type="entry name" value="FAD/NAD-bd_sf"/>
</dbReference>
<dbReference type="Gene3D" id="3.30.70.2450">
    <property type="match status" value="1"/>
</dbReference>
<evidence type="ECO:0000256" key="2">
    <source>
        <dbReference type="ARBA" id="ARBA00022630"/>
    </source>
</evidence>
<dbReference type="InterPro" id="IPR002938">
    <property type="entry name" value="FAD-bd"/>
</dbReference>
<gene>
    <name evidence="6" type="ORF">GCM10012280_41430</name>
</gene>
<dbReference type="Gene3D" id="3.50.50.60">
    <property type="entry name" value="FAD/NAD(P)-binding domain"/>
    <property type="match status" value="1"/>
</dbReference>
<dbReference type="EMBL" id="BMMS01000017">
    <property type="protein sequence ID" value="GGO92075.1"/>
    <property type="molecule type" value="Genomic_DNA"/>
</dbReference>
<dbReference type="GO" id="GO:0071949">
    <property type="term" value="F:FAD binding"/>
    <property type="evidence" value="ECO:0007669"/>
    <property type="project" value="InterPro"/>
</dbReference>
<dbReference type="Proteomes" id="UP000641932">
    <property type="component" value="Unassembled WGS sequence"/>
</dbReference>